<dbReference type="SMART" id="SM00380">
    <property type="entry name" value="AP2"/>
    <property type="match status" value="1"/>
</dbReference>
<gene>
    <name evidence="9" type="ORF">DKX38_000562</name>
</gene>
<comment type="subcellular location">
    <subcellularLocation>
        <location evidence="1">Nucleus</location>
    </subcellularLocation>
</comment>
<evidence type="ECO:0000256" key="2">
    <source>
        <dbReference type="ARBA" id="ARBA00023015"/>
    </source>
</evidence>
<dbReference type="InterPro" id="IPR001471">
    <property type="entry name" value="AP2/ERF_dom"/>
</dbReference>
<evidence type="ECO:0000256" key="4">
    <source>
        <dbReference type="ARBA" id="ARBA00023163"/>
    </source>
</evidence>
<feature type="compositionally biased region" description="Low complexity" evidence="7">
    <location>
        <begin position="68"/>
        <end position="86"/>
    </location>
</feature>
<evidence type="ECO:0000256" key="1">
    <source>
        <dbReference type="ARBA" id="ARBA00004123"/>
    </source>
</evidence>
<organism evidence="9 10">
    <name type="scientific">Salix brachista</name>
    <dbReference type="NCBI Taxonomy" id="2182728"/>
    <lineage>
        <taxon>Eukaryota</taxon>
        <taxon>Viridiplantae</taxon>
        <taxon>Streptophyta</taxon>
        <taxon>Embryophyta</taxon>
        <taxon>Tracheophyta</taxon>
        <taxon>Spermatophyta</taxon>
        <taxon>Magnoliopsida</taxon>
        <taxon>eudicotyledons</taxon>
        <taxon>Gunneridae</taxon>
        <taxon>Pentapetalae</taxon>
        <taxon>rosids</taxon>
        <taxon>fabids</taxon>
        <taxon>Malpighiales</taxon>
        <taxon>Salicaceae</taxon>
        <taxon>Saliceae</taxon>
        <taxon>Salix</taxon>
    </lineage>
</organism>
<dbReference type="GO" id="GO:0003700">
    <property type="term" value="F:DNA-binding transcription factor activity"/>
    <property type="evidence" value="ECO:0007669"/>
    <property type="project" value="InterPro"/>
</dbReference>
<keyword evidence="5" id="KW-0539">Nucleus</keyword>
<dbReference type="CDD" id="cd00018">
    <property type="entry name" value="AP2"/>
    <property type="match status" value="1"/>
</dbReference>
<dbReference type="PANTHER" id="PTHR31190">
    <property type="entry name" value="DNA-BINDING DOMAIN"/>
    <property type="match status" value="1"/>
</dbReference>
<evidence type="ECO:0000256" key="3">
    <source>
        <dbReference type="ARBA" id="ARBA00023125"/>
    </source>
</evidence>
<proteinExistence type="inferred from homology"/>
<protein>
    <recommendedName>
        <fullName evidence="8">AP2/ERF domain-containing protein</fullName>
    </recommendedName>
</protein>
<dbReference type="Pfam" id="PF00847">
    <property type="entry name" value="AP2"/>
    <property type="match status" value="1"/>
</dbReference>
<sequence length="265" mass="29070">MNEISSLCEFSALYHHHQHRSPSFNSLISCLNETWGDLPLKVDDSEDMVIYNFLRDAVSSGWSPVDLSTSTATSSSSSSSTTTTTTTTTTIIANVVKAEPKDEPDLEADPIKLVQESSLNMEAVVTKKVVTKGRHYRGVRQRPWGKFAAETRDPAKNGARVWLGTYETAKEAALAYDRAAYRMRGSKALLNFPHKIGSNEPDPVRITAKRRQPDTGLTAVDTGSAKMRKMLVVEGAELERGVGYNLFQVGPHKGLMPVGEQLLAS</sequence>
<evidence type="ECO:0000256" key="5">
    <source>
        <dbReference type="ARBA" id="ARBA00023242"/>
    </source>
</evidence>
<dbReference type="SUPFAM" id="SSF54171">
    <property type="entry name" value="DNA-binding domain"/>
    <property type="match status" value="1"/>
</dbReference>
<dbReference type="InterPro" id="IPR016177">
    <property type="entry name" value="DNA-bd_dom_sf"/>
</dbReference>
<dbReference type="InterPro" id="IPR036955">
    <property type="entry name" value="AP2/ERF_dom_sf"/>
</dbReference>
<dbReference type="GO" id="GO:0005634">
    <property type="term" value="C:nucleus"/>
    <property type="evidence" value="ECO:0007669"/>
    <property type="project" value="UniProtKB-SubCell"/>
</dbReference>
<keyword evidence="2" id="KW-0805">Transcription regulation</keyword>
<comment type="caution">
    <text evidence="9">The sequence shown here is derived from an EMBL/GenBank/DDBJ whole genome shotgun (WGS) entry which is preliminary data.</text>
</comment>
<keyword evidence="4" id="KW-0804">Transcription</keyword>
<dbReference type="PRINTS" id="PR00367">
    <property type="entry name" value="ETHRSPELEMNT"/>
</dbReference>
<comment type="similarity">
    <text evidence="6">Belongs to the AP2/ERF transcription factor family. ERF subfamily.</text>
</comment>
<evidence type="ECO:0000256" key="6">
    <source>
        <dbReference type="ARBA" id="ARBA00024343"/>
    </source>
</evidence>
<keyword evidence="10" id="KW-1185">Reference proteome</keyword>
<dbReference type="EMBL" id="VDCV01000001">
    <property type="protein sequence ID" value="KAB5573368.1"/>
    <property type="molecule type" value="Genomic_DNA"/>
</dbReference>
<feature type="domain" description="AP2/ERF" evidence="8">
    <location>
        <begin position="135"/>
        <end position="193"/>
    </location>
</feature>
<dbReference type="PROSITE" id="PS51032">
    <property type="entry name" value="AP2_ERF"/>
    <property type="match status" value="1"/>
</dbReference>
<dbReference type="AlphaFoldDB" id="A0A5N5P2N5"/>
<reference evidence="10" key="1">
    <citation type="journal article" date="2019" name="Gigascience">
        <title>De novo genome assembly of the endangered Acer yangbiense, a plant species with extremely small populations endemic to Yunnan Province, China.</title>
        <authorList>
            <person name="Yang J."/>
            <person name="Wariss H.M."/>
            <person name="Tao L."/>
            <person name="Zhang R."/>
            <person name="Yun Q."/>
            <person name="Hollingsworth P."/>
            <person name="Dao Z."/>
            <person name="Luo G."/>
            <person name="Guo H."/>
            <person name="Ma Y."/>
            <person name="Sun W."/>
        </authorList>
    </citation>
    <scope>NUCLEOTIDE SEQUENCE [LARGE SCALE GENOMIC DNA]</scope>
    <source>
        <strain evidence="10">cv. br00</strain>
    </source>
</reference>
<dbReference type="Gene3D" id="3.30.730.10">
    <property type="entry name" value="AP2/ERF domain"/>
    <property type="match status" value="1"/>
</dbReference>
<evidence type="ECO:0000256" key="7">
    <source>
        <dbReference type="SAM" id="MobiDB-lite"/>
    </source>
</evidence>
<dbReference type="GO" id="GO:0003677">
    <property type="term" value="F:DNA binding"/>
    <property type="evidence" value="ECO:0007669"/>
    <property type="project" value="UniProtKB-KW"/>
</dbReference>
<evidence type="ECO:0000313" key="9">
    <source>
        <dbReference type="EMBL" id="KAB5573368.1"/>
    </source>
</evidence>
<evidence type="ECO:0000313" key="10">
    <source>
        <dbReference type="Proteomes" id="UP000326939"/>
    </source>
</evidence>
<evidence type="ECO:0000259" key="8">
    <source>
        <dbReference type="PROSITE" id="PS51032"/>
    </source>
</evidence>
<dbReference type="FunFam" id="3.30.730.10:FF:000001">
    <property type="entry name" value="Ethylene-responsive transcription factor 2"/>
    <property type="match status" value="1"/>
</dbReference>
<dbReference type="Proteomes" id="UP000326939">
    <property type="component" value="Chromosome 1"/>
</dbReference>
<dbReference type="GO" id="GO:0009873">
    <property type="term" value="P:ethylene-activated signaling pathway"/>
    <property type="evidence" value="ECO:0007669"/>
    <property type="project" value="InterPro"/>
</dbReference>
<feature type="region of interest" description="Disordered" evidence="7">
    <location>
        <begin position="63"/>
        <end position="86"/>
    </location>
</feature>
<accession>A0A5N5P2N5</accession>
<keyword evidence="3" id="KW-0238">DNA-binding</keyword>
<dbReference type="PANTHER" id="PTHR31190:SF476">
    <property type="entry name" value="ETHYLENE-RESPONSIVE TRANSCRIPTION FACTOR 1"/>
    <property type="match status" value="1"/>
</dbReference>
<dbReference type="InterPro" id="IPR044808">
    <property type="entry name" value="ERF_plant"/>
</dbReference>
<name>A0A5N5P2N5_9ROSI</name>